<accession>A0A2N5M7A7</accession>
<sequence length="97" mass="10358">MEISSRKMLDKIEDLLHQAKAAETEPEAVKYIIAIQAVCELMTDGKSETSAAAEPITMPSAGPVFSNVPETSIRQPSLPQGKPAPIEGANGNSLFDF</sequence>
<dbReference type="RefSeq" id="WP_101641255.1">
    <property type="nucleotide sequence ID" value="NZ_PGUY01000025.1"/>
</dbReference>
<keyword evidence="3" id="KW-1185">Reference proteome</keyword>
<evidence type="ECO:0008006" key="4">
    <source>
        <dbReference type="Google" id="ProtNLM"/>
    </source>
</evidence>
<dbReference type="OrthoDB" id="2361717at2"/>
<dbReference type="Pfam" id="PF17261">
    <property type="entry name" value="DUF5327"/>
    <property type="match status" value="1"/>
</dbReference>
<name>A0A2N5M7A7_9BACI</name>
<evidence type="ECO:0000256" key="1">
    <source>
        <dbReference type="SAM" id="MobiDB-lite"/>
    </source>
</evidence>
<dbReference type="InterPro" id="IPR035218">
    <property type="entry name" value="DUF5327"/>
</dbReference>
<proteinExistence type="predicted"/>
<feature type="region of interest" description="Disordered" evidence="1">
    <location>
        <begin position="55"/>
        <end position="97"/>
    </location>
</feature>
<evidence type="ECO:0000313" key="2">
    <source>
        <dbReference type="EMBL" id="PLT30254.1"/>
    </source>
</evidence>
<dbReference type="EMBL" id="PGUY01000025">
    <property type="protein sequence ID" value="PLT30254.1"/>
    <property type="molecule type" value="Genomic_DNA"/>
</dbReference>
<dbReference type="AlphaFoldDB" id="A0A2N5M7A7"/>
<gene>
    <name evidence="2" type="ORF">CUU66_08495</name>
</gene>
<organism evidence="2 3">
    <name type="scientific">Peribacillus deserti</name>
    <dbReference type="NCBI Taxonomy" id="673318"/>
    <lineage>
        <taxon>Bacteria</taxon>
        <taxon>Bacillati</taxon>
        <taxon>Bacillota</taxon>
        <taxon>Bacilli</taxon>
        <taxon>Bacillales</taxon>
        <taxon>Bacillaceae</taxon>
        <taxon>Peribacillus</taxon>
    </lineage>
</organism>
<reference evidence="2 3" key="1">
    <citation type="submission" date="2017-11" db="EMBL/GenBank/DDBJ databases">
        <title>Comparitive Functional Genomics of Dry Heat Resistant strains isolated from the Viking Spacecraft.</title>
        <authorList>
            <person name="Seuylemezian A."/>
            <person name="Cooper K."/>
            <person name="Vaishampayan P."/>
        </authorList>
    </citation>
    <scope>NUCLEOTIDE SEQUENCE [LARGE SCALE GENOMIC DNA]</scope>
    <source>
        <strain evidence="2 3">V1-29</strain>
    </source>
</reference>
<feature type="compositionally biased region" description="Polar residues" evidence="1">
    <location>
        <begin position="68"/>
        <end position="78"/>
    </location>
</feature>
<comment type="caution">
    <text evidence="2">The sequence shown here is derived from an EMBL/GenBank/DDBJ whole genome shotgun (WGS) entry which is preliminary data.</text>
</comment>
<protein>
    <recommendedName>
        <fullName evidence="4">YwdI family protein</fullName>
    </recommendedName>
</protein>
<evidence type="ECO:0000313" key="3">
    <source>
        <dbReference type="Proteomes" id="UP000234748"/>
    </source>
</evidence>
<dbReference type="Proteomes" id="UP000234748">
    <property type="component" value="Unassembled WGS sequence"/>
</dbReference>